<dbReference type="RefSeq" id="WP_345129222.1">
    <property type="nucleotide sequence ID" value="NZ_BAABAT010000012.1"/>
</dbReference>
<sequence>MNAVAVPVATMWSTPAADEVVTQVLLGDPVIVDAAGPDGWSRVIAPNQPAPSLDPRGYPGWLRTAEVASTSDGCGESIVDALATDLRDAPSGAVVLAGVPLGTTLAPAGSPVADWLPVRIPGREGLLWAPAADVRPAPTAPPASATAALDVARRLVGVPYVWGGLSPAGIDCSGLVHLAWRRLGVLLPRDAHEQAEAVDPVPLGSERPGDLYFFARPGRRIHHVGFVVAPGRMLHACGEARRVVEEPPTPSRAETLTAAGRIRLDS</sequence>
<accession>A0ABP8DBE0</accession>
<evidence type="ECO:0000259" key="5">
    <source>
        <dbReference type="PROSITE" id="PS51935"/>
    </source>
</evidence>
<dbReference type="PANTHER" id="PTHR47053:SF1">
    <property type="entry name" value="MUREIN DD-ENDOPEPTIDASE MEPH-RELATED"/>
    <property type="match status" value="1"/>
</dbReference>
<evidence type="ECO:0000256" key="1">
    <source>
        <dbReference type="ARBA" id="ARBA00007074"/>
    </source>
</evidence>
<comment type="caution">
    <text evidence="6">The sequence shown here is derived from an EMBL/GenBank/DDBJ whole genome shotgun (WGS) entry which is preliminary data.</text>
</comment>
<dbReference type="SUPFAM" id="SSF54001">
    <property type="entry name" value="Cysteine proteinases"/>
    <property type="match status" value="1"/>
</dbReference>
<keyword evidence="4" id="KW-0788">Thiol protease</keyword>
<keyword evidence="7" id="KW-1185">Reference proteome</keyword>
<dbReference type="PROSITE" id="PS51935">
    <property type="entry name" value="NLPC_P60"/>
    <property type="match status" value="1"/>
</dbReference>
<keyword evidence="2" id="KW-0645">Protease</keyword>
<evidence type="ECO:0000256" key="3">
    <source>
        <dbReference type="ARBA" id="ARBA00022801"/>
    </source>
</evidence>
<evidence type="ECO:0000313" key="7">
    <source>
        <dbReference type="Proteomes" id="UP001500620"/>
    </source>
</evidence>
<gene>
    <name evidence="6" type="ORF">GCM10022255_046400</name>
</gene>
<evidence type="ECO:0000313" key="6">
    <source>
        <dbReference type="EMBL" id="GAA4251914.1"/>
    </source>
</evidence>
<evidence type="ECO:0000256" key="2">
    <source>
        <dbReference type="ARBA" id="ARBA00022670"/>
    </source>
</evidence>
<feature type="domain" description="NlpC/P60" evidence="5">
    <location>
        <begin position="142"/>
        <end position="263"/>
    </location>
</feature>
<name>A0ABP8DBE0_9ACTN</name>
<dbReference type="PANTHER" id="PTHR47053">
    <property type="entry name" value="MUREIN DD-ENDOPEPTIDASE MEPH-RELATED"/>
    <property type="match status" value="1"/>
</dbReference>
<evidence type="ECO:0000256" key="4">
    <source>
        <dbReference type="ARBA" id="ARBA00022807"/>
    </source>
</evidence>
<comment type="similarity">
    <text evidence="1">Belongs to the peptidase C40 family.</text>
</comment>
<dbReference type="InterPro" id="IPR051202">
    <property type="entry name" value="Peptidase_C40"/>
</dbReference>
<dbReference type="InterPro" id="IPR000064">
    <property type="entry name" value="NLP_P60_dom"/>
</dbReference>
<dbReference type="EMBL" id="BAABAT010000012">
    <property type="protein sequence ID" value="GAA4251914.1"/>
    <property type="molecule type" value="Genomic_DNA"/>
</dbReference>
<dbReference type="Pfam" id="PF00877">
    <property type="entry name" value="NLPC_P60"/>
    <property type="match status" value="1"/>
</dbReference>
<organism evidence="6 7">
    <name type="scientific">Dactylosporangium darangshiense</name>
    <dbReference type="NCBI Taxonomy" id="579108"/>
    <lineage>
        <taxon>Bacteria</taxon>
        <taxon>Bacillati</taxon>
        <taxon>Actinomycetota</taxon>
        <taxon>Actinomycetes</taxon>
        <taxon>Micromonosporales</taxon>
        <taxon>Micromonosporaceae</taxon>
        <taxon>Dactylosporangium</taxon>
    </lineage>
</organism>
<proteinExistence type="inferred from homology"/>
<dbReference type="Proteomes" id="UP001500620">
    <property type="component" value="Unassembled WGS sequence"/>
</dbReference>
<reference evidence="7" key="1">
    <citation type="journal article" date="2019" name="Int. J. Syst. Evol. Microbiol.">
        <title>The Global Catalogue of Microorganisms (GCM) 10K type strain sequencing project: providing services to taxonomists for standard genome sequencing and annotation.</title>
        <authorList>
            <consortium name="The Broad Institute Genomics Platform"/>
            <consortium name="The Broad Institute Genome Sequencing Center for Infectious Disease"/>
            <person name="Wu L."/>
            <person name="Ma J."/>
        </authorList>
    </citation>
    <scope>NUCLEOTIDE SEQUENCE [LARGE SCALE GENOMIC DNA]</scope>
    <source>
        <strain evidence="7">JCM 17441</strain>
    </source>
</reference>
<protein>
    <submittedName>
        <fullName evidence="6">C40 family peptidase</fullName>
    </submittedName>
</protein>
<dbReference type="Gene3D" id="3.90.1720.10">
    <property type="entry name" value="endopeptidase domain like (from Nostoc punctiforme)"/>
    <property type="match status" value="1"/>
</dbReference>
<dbReference type="InterPro" id="IPR038765">
    <property type="entry name" value="Papain-like_cys_pep_sf"/>
</dbReference>
<keyword evidence="3" id="KW-0378">Hydrolase</keyword>